<dbReference type="AlphaFoldDB" id="A0A7X6M240"/>
<accession>A0A7X6M240</accession>
<dbReference type="Proteomes" id="UP000523447">
    <property type="component" value="Unassembled WGS sequence"/>
</dbReference>
<organism evidence="1 2">
    <name type="scientific">Nocardia veterana</name>
    <dbReference type="NCBI Taxonomy" id="132249"/>
    <lineage>
        <taxon>Bacteria</taxon>
        <taxon>Bacillati</taxon>
        <taxon>Actinomycetota</taxon>
        <taxon>Actinomycetes</taxon>
        <taxon>Mycobacteriales</taxon>
        <taxon>Nocardiaceae</taxon>
        <taxon>Nocardia</taxon>
    </lineage>
</organism>
<protein>
    <submittedName>
        <fullName evidence="1">Uncharacterized protein</fullName>
    </submittedName>
</protein>
<evidence type="ECO:0000313" key="1">
    <source>
        <dbReference type="EMBL" id="NKY88843.1"/>
    </source>
</evidence>
<dbReference type="RefSeq" id="WP_040724033.1">
    <property type="nucleotide sequence ID" value="NZ_CAWPHS010000030.1"/>
</dbReference>
<proteinExistence type="predicted"/>
<sequence>MGLVLVDVTDTAAAMGFRCTVGVDSAIAPADIAQVLAAAREAATGIGAPVRRVPFQILSVEAGVIESVPLEMVLGVDLFGRPAAAILA</sequence>
<evidence type="ECO:0000313" key="2">
    <source>
        <dbReference type="Proteomes" id="UP000523447"/>
    </source>
</evidence>
<dbReference type="EMBL" id="JAAXPE010000036">
    <property type="protein sequence ID" value="NKY88843.1"/>
    <property type="molecule type" value="Genomic_DNA"/>
</dbReference>
<gene>
    <name evidence="1" type="ORF">HGA07_24910</name>
</gene>
<name>A0A7X6M240_9NOCA</name>
<reference evidence="1 2" key="1">
    <citation type="submission" date="2020-04" db="EMBL/GenBank/DDBJ databases">
        <title>MicrobeNet Type strains.</title>
        <authorList>
            <person name="Nicholson A.C."/>
        </authorList>
    </citation>
    <scope>NUCLEOTIDE SEQUENCE [LARGE SCALE GENOMIC DNA]</scope>
    <source>
        <strain evidence="1 2">DSM 44445</strain>
    </source>
</reference>
<comment type="caution">
    <text evidence="1">The sequence shown here is derived from an EMBL/GenBank/DDBJ whole genome shotgun (WGS) entry which is preliminary data.</text>
</comment>
<keyword evidence="2" id="KW-1185">Reference proteome</keyword>